<organism evidence="1 2">
    <name type="scientific">Paracoccus versutus</name>
    <name type="common">Thiobacillus versutus</name>
    <dbReference type="NCBI Taxonomy" id="34007"/>
    <lineage>
        <taxon>Bacteria</taxon>
        <taxon>Pseudomonadati</taxon>
        <taxon>Pseudomonadota</taxon>
        <taxon>Alphaproteobacteria</taxon>
        <taxon>Rhodobacterales</taxon>
        <taxon>Paracoccaceae</taxon>
        <taxon>Paracoccus</taxon>
    </lineage>
</organism>
<gene>
    <name evidence="1" type="ORF">BDD41_2320</name>
</gene>
<sequence length="203" mass="23495">MATKRKADCTPEEWAAILERNRAYCATRDPEKRREAYKRYMEKLRANPELMEKHRARQKRYRENNREKINATKRRCRQRNPEHYRAYYRKWHALNAASKAPEPGSGLAELRAKVRTETIYAQIWALLPDKMSVEWREDIASEAMVLMLAGDCDDPAEAVKLGRTNLNRATSSYGMISLDAEVTEGLRMIDMIADNAPRAGYAA</sequence>
<evidence type="ECO:0000313" key="2">
    <source>
        <dbReference type="Proteomes" id="UP000256941"/>
    </source>
</evidence>
<accession>A0A3D9XGK6</accession>
<name>A0A3D9XGK6_PARVE</name>
<dbReference type="Proteomes" id="UP000256941">
    <property type="component" value="Unassembled WGS sequence"/>
</dbReference>
<protein>
    <submittedName>
        <fullName evidence="1">Uncharacterized protein</fullName>
    </submittedName>
</protein>
<reference evidence="1 2" key="1">
    <citation type="submission" date="2018-08" db="EMBL/GenBank/DDBJ databases">
        <title>Genomic Encyclopedia of Archaeal and Bacterial Type Strains, Phase II (KMG-II): from individual species to whole genera.</title>
        <authorList>
            <person name="Goeker M."/>
        </authorList>
    </citation>
    <scope>NUCLEOTIDE SEQUENCE [LARGE SCALE GENOMIC DNA]</scope>
    <source>
        <strain evidence="1 2">DSM 17099</strain>
    </source>
</reference>
<proteinExistence type="predicted"/>
<dbReference type="EMBL" id="QTUJ01000002">
    <property type="protein sequence ID" value="REF69610.1"/>
    <property type="molecule type" value="Genomic_DNA"/>
</dbReference>
<comment type="caution">
    <text evidence="1">The sequence shown here is derived from an EMBL/GenBank/DDBJ whole genome shotgun (WGS) entry which is preliminary data.</text>
</comment>
<dbReference type="AlphaFoldDB" id="A0A3D9XGK6"/>
<evidence type="ECO:0000313" key="1">
    <source>
        <dbReference type="EMBL" id="REF69610.1"/>
    </source>
</evidence>